<dbReference type="AlphaFoldDB" id="A0A4R6QF60"/>
<feature type="domain" description="Letm1 RBD" evidence="1">
    <location>
        <begin position="342"/>
        <end position="396"/>
    </location>
</feature>
<sequence length="399" mass="45780">MINPSIHGWIDKFFVEQKHSIEGVIIDEISLYDSIKKTGFIFGHIVNVDTRIPIPIANWLPTEISKISLLNTLFKMHCLVNQSVDTAKFTSDCVSFYKNLNPKSSSIFTILSSQSSSSNLEEIIHTRVQTNEDIFSKNFSHVITNALSFIDVLAFKKYLELGEIPEKYSNKIEEIVINVVSISLKSKTGISVHDELLQKLFESSVRYNKFSSVTSKNIESIDLSYLENVMEKLYIIDLAGISLWSDEKVENEERYFMYKLGEKLDLPETTVLNSIDYVNYFIVKYKSEIPYFNFSNPVKHFYDNTTESVSVLITRNKKRLVKEIQQSKELMQLLAKSTHKDLDKEEKKKIKKQLLDICKTVPSLTIFLLPGGALLLPILIKFIPKMLPSAFNENSDDDL</sequence>
<reference evidence="2 3" key="1">
    <citation type="submission" date="2019-03" db="EMBL/GenBank/DDBJ databases">
        <title>Genomic Encyclopedia of Archaeal and Bacterial Type Strains, Phase II (KMG-II): from individual species to whole genera.</title>
        <authorList>
            <person name="Goeker M."/>
        </authorList>
    </citation>
    <scope>NUCLEOTIDE SEQUENCE [LARGE SCALE GENOMIC DNA]</scope>
    <source>
        <strain evidence="2 3">DSM 25687</strain>
    </source>
</reference>
<name>A0A4R6QF60_9FLAO</name>
<proteinExistence type="predicted"/>
<evidence type="ECO:0000313" key="2">
    <source>
        <dbReference type="EMBL" id="TDP60907.1"/>
    </source>
</evidence>
<dbReference type="GO" id="GO:0043022">
    <property type="term" value="F:ribosome binding"/>
    <property type="evidence" value="ECO:0007669"/>
    <property type="project" value="InterPro"/>
</dbReference>
<keyword evidence="3" id="KW-1185">Reference proteome</keyword>
<dbReference type="EMBL" id="SNXR01000011">
    <property type="protein sequence ID" value="TDP60907.1"/>
    <property type="molecule type" value="Genomic_DNA"/>
</dbReference>
<dbReference type="OrthoDB" id="1421172at2"/>
<dbReference type="NCBIfam" id="NF040639">
    <property type="entry name" value="LETM1_rel_film"/>
    <property type="match status" value="1"/>
</dbReference>
<accession>A0A4R6QF60</accession>
<dbReference type="InterPro" id="IPR033122">
    <property type="entry name" value="LETM1-like_RBD"/>
</dbReference>
<protein>
    <submittedName>
        <fullName evidence="2">LETM1-like protein</fullName>
    </submittedName>
</protein>
<dbReference type="Pfam" id="PF07766">
    <property type="entry name" value="LETM1_RBD"/>
    <property type="match status" value="1"/>
</dbReference>
<evidence type="ECO:0000259" key="1">
    <source>
        <dbReference type="Pfam" id="PF07766"/>
    </source>
</evidence>
<gene>
    <name evidence="2" type="ORF">BC748_0509</name>
</gene>
<dbReference type="Proteomes" id="UP000295260">
    <property type="component" value="Unassembled WGS sequence"/>
</dbReference>
<evidence type="ECO:0000313" key="3">
    <source>
        <dbReference type="Proteomes" id="UP000295260"/>
    </source>
</evidence>
<dbReference type="RefSeq" id="WP_133531868.1">
    <property type="nucleotide sequence ID" value="NZ_SNXR01000011.1"/>
</dbReference>
<organism evidence="2 3">
    <name type="scientific">Flavobacterium dankookense</name>
    <dbReference type="NCBI Taxonomy" id="706186"/>
    <lineage>
        <taxon>Bacteria</taxon>
        <taxon>Pseudomonadati</taxon>
        <taxon>Bacteroidota</taxon>
        <taxon>Flavobacteriia</taxon>
        <taxon>Flavobacteriales</taxon>
        <taxon>Flavobacteriaceae</taxon>
        <taxon>Flavobacterium</taxon>
    </lineage>
</organism>
<comment type="caution">
    <text evidence="2">The sequence shown here is derived from an EMBL/GenBank/DDBJ whole genome shotgun (WGS) entry which is preliminary data.</text>
</comment>